<name>A0A3D5J5J8_9FLAO</name>
<proteinExistence type="predicted"/>
<comment type="caution">
    <text evidence="1">The sequence shown here is derived from an EMBL/GenBank/DDBJ whole genome shotgun (WGS) entry which is preliminary data.</text>
</comment>
<organism evidence="1 2">
    <name type="scientific">Zunongwangia profunda</name>
    <dbReference type="NCBI Taxonomy" id="398743"/>
    <lineage>
        <taxon>Bacteria</taxon>
        <taxon>Pseudomonadati</taxon>
        <taxon>Bacteroidota</taxon>
        <taxon>Flavobacteriia</taxon>
        <taxon>Flavobacteriales</taxon>
        <taxon>Flavobacteriaceae</taxon>
        <taxon>Zunongwangia</taxon>
    </lineage>
</organism>
<evidence type="ECO:0000313" key="2">
    <source>
        <dbReference type="Proteomes" id="UP000264330"/>
    </source>
</evidence>
<protein>
    <submittedName>
        <fullName evidence="1">Uncharacterized protein</fullName>
    </submittedName>
</protein>
<reference evidence="1 2" key="1">
    <citation type="journal article" date="2018" name="Nat. Biotechnol.">
        <title>A standardized bacterial taxonomy based on genome phylogeny substantially revises the tree of life.</title>
        <authorList>
            <person name="Parks D.H."/>
            <person name="Chuvochina M."/>
            <person name="Waite D.W."/>
            <person name="Rinke C."/>
            <person name="Skarshewski A."/>
            <person name="Chaumeil P.A."/>
            <person name="Hugenholtz P."/>
        </authorList>
    </citation>
    <scope>NUCLEOTIDE SEQUENCE [LARGE SCALE GENOMIC DNA]</scope>
    <source>
        <strain evidence="1">UBA9359</strain>
    </source>
</reference>
<dbReference type="Proteomes" id="UP000264330">
    <property type="component" value="Unassembled WGS sequence"/>
</dbReference>
<gene>
    <name evidence="1" type="ORF">DGQ38_16440</name>
</gene>
<dbReference type="EMBL" id="DPMF01000379">
    <property type="protein sequence ID" value="HCV82630.1"/>
    <property type="molecule type" value="Genomic_DNA"/>
</dbReference>
<sequence length="126" mass="14549">MVGKPYYRISLMGTEYIENADQLSYANEHLEDNLILIKKYMYSKDVMLIGFGGGGSRTDDYFSYGLTNSNKDILIEPEYQFISSKVNSDNEVIIYGLPYIVKGNEKMVFYKIENGKLKEIPEKDSW</sequence>
<evidence type="ECO:0000313" key="1">
    <source>
        <dbReference type="EMBL" id="HCV82630.1"/>
    </source>
</evidence>
<accession>A0A3D5J5J8</accession>
<dbReference type="AlphaFoldDB" id="A0A3D5J5J8"/>